<reference evidence="1 2" key="2">
    <citation type="journal article" date="2016" name="Genome Announc.">
        <title>Draft Genome Sequence of a Versatile Hydrocarbon-Degrading Bacterium, Rhodococcus pyridinivorans Strain KG-16, Collected from Oil Fields in India.</title>
        <authorList>
            <person name="Aggarwal R.K."/>
            <person name="Dawar C."/>
            <person name="Phanindranath R."/>
            <person name="Mutnuri L."/>
            <person name="Dayal A.M."/>
        </authorList>
    </citation>
    <scope>NUCLEOTIDE SEQUENCE [LARGE SCALE GENOMIC DNA]</scope>
    <source>
        <strain evidence="1 2">KG-16</strain>
    </source>
</reference>
<dbReference type="RefSeq" id="WP_060651657.1">
    <property type="nucleotide sequence ID" value="NZ_AZXY01000004.1"/>
</dbReference>
<gene>
    <name evidence="1" type="ORF">Z045_09575</name>
</gene>
<accession>A0A0V9ULI9</accession>
<protein>
    <recommendedName>
        <fullName evidence="3">Mini-circle protein</fullName>
    </recommendedName>
</protein>
<proteinExistence type="predicted"/>
<evidence type="ECO:0000313" key="1">
    <source>
        <dbReference type="EMBL" id="KSZ58869.1"/>
    </source>
</evidence>
<dbReference type="Proteomes" id="UP000053060">
    <property type="component" value="Unassembled WGS sequence"/>
</dbReference>
<dbReference type="EMBL" id="AZXY01000004">
    <property type="protein sequence ID" value="KSZ58869.1"/>
    <property type="molecule type" value="Genomic_DNA"/>
</dbReference>
<reference evidence="2" key="1">
    <citation type="submission" date="2015-01" db="EMBL/GenBank/DDBJ databases">
        <title>Draft genome sequence of Rhodococcus pyridinivorans strain KG-16, a hydrocarbon-degrading bacterium.</title>
        <authorList>
            <person name="Aggarwal R.K."/>
            <person name="Dawar C."/>
        </authorList>
    </citation>
    <scope>NUCLEOTIDE SEQUENCE [LARGE SCALE GENOMIC DNA]</scope>
    <source>
        <strain evidence="2">KG-16</strain>
    </source>
</reference>
<sequence length="171" mass="18588">MSAREHDLLLKLLSNQFDALRNALSGLTEDQARSAPSASSMSLASLVNHLVDGLVAADGRIRGDNPRDADPVAAWQAGWRVDESETVADQLARLDAEAERFAATVRAEADLGRVVEISPGVAQWLDQGEPFTVRFLILHQIEEWARHAGHADIIRESIDGVTADVLAQRTS</sequence>
<comment type="caution">
    <text evidence="1">The sequence shown here is derived from an EMBL/GenBank/DDBJ whole genome shotgun (WGS) entry which is preliminary data.</text>
</comment>
<dbReference type="PATRIC" id="fig|1441730.3.peg.1990"/>
<evidence type="ECO:0008006" key="3">
    <source>
        <dbReference type="Google" id="ProtNLM"/>
    </source>
</evidence>
<dbReference type="AlphaFoldDB" id="A0A0V9ULI9"/>
<dbReference type="InterPro" id="IPR007061">
    <property type="entry name" value="MST-like"/>
</dbReference>
<organism evidence="1 2">
    <name type="scientific">Rhodococcus pyridinivorans KG-16</name>
    <dbReference type="NCBI Taxonomy" id="1441730"/>
    <lineage>
        <taxon>Bacteria</taxon>
        <taxon>Bacillati</taxon>
        <taxon>Actinomycetota</taxon>
        <taxon>Actinomycetes</taxon>
        <taxon>Mycobacteriales</taxon>
        <taxon>Nocardiaceae</taxon>
        <taxon>Rhodococcus</taxon>
    </lineage>
</organism>
<dbReference type="SUPFAM" id="SSF109854">
    <property type="entry name" value="DinB/YfiT-like putative metalloenzymes"/>
    <property type="match status" value="1"/>
</dbReference>
<dbReference type="Gene3D" id="1.20.120.450">
    <property type="entry name" value="dinb family like domain"/>
    <property type="match status" value="1"/>
</dbReference>
<evidence type="ECO:0000313" key="2">
    <source>
        <dbReference type="Proteomes" id="UP000053060"/>
    </source>
</evidence>
<name>A0A0V9ULI9_9NOCA</name>
<dbReference type="InterPro" id="IPR034660">
    <property type="entry name" value="DinB/YfiT-like"/>
</dbReference>
<dbReference type="Pfam" id="PF04978">
    <property type="entry name" value="MST"/>
    <property type="match status" value="1"/>
</dbReference>